<name>A0A319CXW2_9EURO</name>
<dbReference type="Proteomes" id="UP000247810">
    <property type="component" value="Unassembled WGS sequence"/>
</dbReference>
<dbReference type="VEuPathDB" id="FungiDB:BO71DRAFT_402557"/>
<dbReference type="AlphaFoldDB" id="A0A319CXW2"/>
<dbReference type="EMBL" id="KZ825999">
    <property type="protein sequence ID" value="PYH90056.1"/>
    <property type="molecule type" value="Genomic_DNA"/>
</dbReference>
<evidence type="ECO:0000313" key="1">
    <source>
        <dbReference type="EMBL" id="PYH90056.1"/>
    </source>
</evidence>
<protein>
    <submittedName>
        <fullName evidence="1">Uncharacterized protein</fullName>
    </submittedName>
</protein>
<sequence length="104" mass="11504">MAILHFVITAGRRQQARDTGFPGTPTERDARRRSIGGFRLSCCPSLRPRLWCVPGRSGEMGGLPRVLDSGLGRLRTMRPVSRLACPSLHSSLFFCWDTQSGVDC</sequence>
<keyword evidence="2" id="KW-1185">Reference proteome</keyword>
<gene>
    <name evidence="1" type="ORF">BO71DRAFT_402557</name>
</gene>
<proteinExistence type="predicted"/>
<accession>A0A319CXW2</accession>
<reference evidence="1 2" key="1">
    <citation type="submission" date="2018-02" db="EMBL/GenBank/DDBJ databases">
        <title>The genomes of Aspergillus section Nigri reveals drivers in fungal speciation.</title>
        <authorList>
            <consortium name="DOE Joint Genome Institute"/>
            <person name="Vesth T.C."/>
            <person name="Nybo J."/>
            <person name="Theobald S."/>
            <person name="Brandl J."/>
            <person name="Frisvad J.C."/>
            <person name="Nielsen K.F."/>
            <person name="Lyhne E.K."/>
            <person name="Kogle M.E."/>
            <person name="Kuo A."/>
            <person name="Riley R."/>
            <person name="Clum A."/>
            <person name="Nolan M."/>
            <person name="Lipzen A."/>
            <person name="Salamov A."/>
            <person name="Henrissat B."/>
            <person name="Wiebenga A."/>
            <person name="De vries R.P."/>
            <person name="Grigoriev I.V."/>
            <person name="Mortensen U.H."/>
            <person name="Andersen M.R."/>
            <person name="Baker S.E."/>
        </authorList>
    </citation>
    <scope>NUCLEOTIDE SEQUENCE [LARGE SCALE GENOMIC DNA]</scope>
    <source>
        <strain evidence="1 2">CBS 707.79</strain>
    </source>
</reference>
<evidence type="ECO:0000313" key="2">
    <source>
        <dbReference type="Proteomes" id="UP000247810"/>
    </source>
</evidence>
<organism evidence="1 2">
    <name type="scientific">Aspergillus ellipticus CBS 707.79</name>
    <dbReference type="NCBI Taxonomy" id="1448320"/>
    <lineage>
        <taxon>Eukaryota</taxon>
        <taxon>Fungi</taxon>
        <taxon>Dikarya</taxon>
        <taxon>Ascomycota</taxon>
        <taxon>Pezizomycotina</taxon>
        <taxon>Eurotiomycetes</taxon>
        <taxon>Eurotiomycetidae</taxon>
        <taxon>Eurotiales</taxon>
        <taxon>Aspergillaceae</taxon>
        <taxon>Aspergillus</taxon>
        <taxon>Aspergillus subgen. Circumdati</taxon>
    </lineage>
</organism>